<evidence type="ECO:0000256" key="1">
    <source>
        <dbReference type="ARBA" id="ARBA00023157"/>
    </source>
</evidence>
<proteinExistence type="predicted"/>
<dbReference type="Pfam" id="PF00629">
    <property type="entry name" value="MAM"/>
    <property type="match status" value="2"/>
</dbReference>
<evidence type="ECO:0000313" key="6">
    <source>
        <dbReference type="Proteomes" id="UP000288716"/>
    </source>
</evidence>
<dbReference type="VEuPathDB" id="VectorBase:LDEU011081"/>
<reference evidence="5 6" key="1">
    <citation type="journal article" date="2018" name="Gigascience">
        <title>Genomes of trombidid mites reveal novel predicted allergens and laterally-transferred genes associated with secondary metabolism.</title>
        <authorList>
            <person name="Dong X."/>
            <person name="Chaisiri K."/>
            <person name="Xia D."/>
            <person name="Armstrong S.D."/>
            <person name="Fang Y."/>
            <person name="Donnelly M.J."/>
            <person name="Kadowaki T."/>
            <person name="McGarry J.W."/>
            <person name="Darby A.C."/>
            <person name="Makepeace B.L."/>
        </authorList>
    </citation>
    <scope>NUCLEOTIDE SEQUENCE [LARGE SCALE GENOMIC DNA]</scope>
    <source>
        <strain evidence="5">UoL-UT</strain>
    </source>
</reference>
<dbReference type="PROSITE" id="PS50068">
    <property type="entry name" value="LDLRA_2"/>
    <property type="match status" value="2"/>
</dbReference>
<dbReference type="PROSITE" id="PS01209">
    <property type="entry name" value="LDLRA_1"/>
    <property type="match status" value="2"/>
</dbReference>
<evidence type="ECO:0000313" key="5">
    <source>
        <dbReference type="EMBL" id="RWS20959.1"/>
    </source>
</evidence>
<dbReference type="SMART" id="SM00137">
    <property type="entry name" value="MAM"/>
    <property type="match status" value="1"/>
</dbReference>
<protein>
    <submittedName>
        <fullName evidence="5">MAM and LDL-receptor class A domain-containing protein 1-like protein</fullName>
    </submittedName>
</protein>
<keyword evidence="6" id="KW-1185">Reference proteome</keyword>
<gene>
    <name evidence="5" type="ORF">B4U80_11966</name>
</gene>
<dbReference type="InterPro" id="IPR000998">
    <property type="entry name" value="MAM_dom"/>
</dbReference>
<dbReference type="PROSITE" id="PS50060">
    <property type="entry name" value="MAM_2"/>
    <property type="match status" value="2"/>
</dbReference>
<dbReference type="OrthoDB" id="73209at2759"/>
<name>A0A443S0A2_9ACAR</name>
<feature type="transmembrane region" description="Helical" evidence="3">
    <location>
        <begin position="367"/>
        <end position="389"/>
    </location>
</feature>
<evidence type="ECO:0000256" key="2">
    <source>
        <dbReference type="PROSITE-ProRule" id="PRU00124"/>
    </source>
</evidence>
<dbReference type="InterPro" id="IPR023415">
    <property type="entry name" value="LDLR_class-A_CS"/>
</dbReference>
<dbReference type="Gene3D" id="2.60.120.200">
    <property type="match status" value="2"/>
</dbReference>
<keyword evidence="1 2" id="KW-1015">Disulfide bond</keyword>
<dbReference type="CDD" id="cd06263">
    <property type="entry name" value="MAM"/>
    <property type="match status" value="1"/>
</dbReference>
<dbReference type="Gene3D" id="4.10.400.10">
    <property type="entry name" value="Low-density Lipoprotein Receptor"/>
    <property type="match status" value="1"/>
</dbReference>
<keyword evidence="3" id="KW-0812">Transmembrane</keyword>
<accession>A0A443S0A2</accession>
<dbReference type="GO" id="GO:0016020">
    <property type="term" value="C:membrane"/>
    <property type="evidence" value="ECO:0007669"/>
    <property type="project" value="InterPro"/>
</dbReference>
<dbReference type="Proteomes" id="UP000288716">
    <property type="component" value="Unassembled WGS sequence"/>
</dbReference>
<keyword evidence="5" id="KW-0675">Receptor</keyword>
<feature type="domain" description="MAM" evidence="4">
    <location>
        <begin position="97"/>
        <end position="273"/>
    </location>
</feature>
<feature type="transmembrane region" description="Helical" evidence="3">
    <location>
        <begin position="328"/>
        <end position="346"/>
    </location>
</feature>
<keyword evidence="3" id="KW-1133">Transmembrane helix</keyword>
<dbReference type="Pfam" id="PF00057">
    <property type="entry name" value="Ldl_recept_a"/>
    <property type="match status" value="1"/>
</dbReference>
<organism evidence="5 6">
    <name type="scientific">Leptotrombidium deliense</name>
    <dbReference type="NCBI Taxonomy" id="299467"/>
    <lineage>
        <taxon>Eukaryota</taxon>
        <taxon>Metazoa</taxon>
        <taxon>Ecdysozoa</taxon>
        <taxon>Arthropoda</taxon>
        <taxon>Chelicerata</taxon>
        <taxon>Arachnida</taxon>
        <taxon>Acari</taxon>
        <taxon>Acariformes</taxon>
        <taxon>Trombidiformes</taxon>
        <taxon>Prostigmata</taxon>
        <taxon>Anystina</taxon>
        <taxon>Parasitengona</taxon>
        <taxon>Trombiculoidea</taxon>
        <taxon>Trombiculidae</taxon>
        <taxon>Leptotrombidium</taxon>
    </lineage>
</organism>
<feature type="disulfide bond" evidence="2">
    <location>
        <begin position="77"/>
        <end position="92"/>
    </location>
</feature>
<dbReference type="InterPro" id="IPR051560">
    <property type="entry name" value="MAM_domain-containing"/>
</dbReference>
<dbReference type="STRING" id="299467.A0A443S0A2"/>
<feature type="non-terminal residue" evidence="5">
    <location>
        <position position="1"/>
    </location>
</feature>
<dbReference type="AlphaFoldDB" id="A0A443S0A2"/>
<dbReference type="PANTHER" id="PTHR23282">
    <property type="entry name" value="APICAL ENDOSOMAL GLYCOPROTEIN PRECURSOR"/>
    <property type="match status" value="1"/>
</dbReference>
<dbReference type="InterPro" id="IPR013320">
    <property type="entry name" value="ConA-like_dom_sf"/>
</dbReference>
<sequence>VSGNQGDQWNEVTINIGQQRRFDVFFEAIFGEGKGPKDFALDDLRLFDCEPKFSDTCKADEIVCKDNSKCIKVWQKCDGIYNCIDKSDETNCIQNYGSCDFNDENWLQKCRWNNFGGDFEWETATKSNSNKTGPQSSITDEDRETIKSSIFKRSVKLEQFLYINSSGKETGEEASIITPEFPASTDVCHLSYFFYMFGSQNMGTLRIYTISNDNETNELITQLNSNFGPKWFHASHVINREKPFRVVFQGVVGESGLSDIAIDEVRFSENCFDASIPITPTNCTGFLCNDGFCLEDLSLVCNCEKDCIDGSDELSCDINCCKIEFRKFLIAIFNVVFYFFKASNILNISTTAAPVSQHSKKGKAYPYSVISMGIISLVILFAAVIVVIVRKSDFCDSSPTTFENPVYAFRTENDEEVVQVH</sequence>
<evidence type="ECO:0000256" key="3">
    <source>
        <dbReference type="SAM" id="Phobius"/>
    </source>
</evidence>
<comment type="caution">
    <text evidence="2">Lacks conserved residue(s) required for the propagation of feature annotation.</text>
</comment>
<dbReference type="EMBL" id="NCKV01014452">
    <property type="protein sequence ID" value="RWS20959.1"/>
    <property type="molecule type" value="Genomic_DNA"/>
</dbReference>
<dbReference type="SUPFAM" id="SSF49899">
    <property type="entry name" value="Concanavalin A-like lectins/glucanases"/>
    <property type="match status" value="2"/>
</dbReference>
<dbReference type="InterPro" id="IPR036055">
    <property type="entry name" value="LDL_receptor-like_sf"/>
</dbReference>
<feature type="disulfide bond" evidence="2">
    <location>
        <begin position="301"/>
        <end position="316"/>
    </location>
</feature>
<comment type="caution">
    <text evidence="5">The sequence shown here is derived from an EMBL/GenBank/DDBJ whole genome shotgun (WGS) entry which is preliminary data.</text>
</comment>
<dbReference type="CDD" id="cd00112">
    <property type="entry name" value="LDLa"/>
    <property type="match status" value="2"/>
</dbReference>
<dbReference type="InterPro" id="IPR002172">
    <property type="entry name" value="LDrepeatLR_classA_rpt"/>
</dbReference>
<dbReference type="SUPFAM" id="SSF57424">
    <property type="entry name" value="LDL receptor-like module"/>
    <property type="match status" value="2"/>
</dbReference>
<dbReference type="PANTHER" id="PTHR23282:SF146">
    <property type="entry name" value="RT07201P-RELATED"/>
    <property type="match status" value="1"/>
</dbReference>
<keyword evidence="3" id="KW-0472">Membrane</keyword>
<dbReference type="SMART" id="SM00192">
    <property type="entry name" value="LDLa"/>
    <property type="match status" value="2"/>
</dbReference>
<evidence type="ECO:0000259" key="4">
    <source>
        <dbReference type="PROSITE" id="PS50060"/>
    </source>
</evidence>
<feature type="domain" description="MAM" evidence="4">
    <location>
        <begin position="1"/>
        <end position="51"/>
    </location>
</feature>